<feature type="signal peptide" evidence="1">
    <location>
        <begin position="1"/>
        <end position="29"/>
    </location>
</feature>
<evidence type="ECO:0000313" key="3">
    <source>
        <dbReference type="Proteomes" id="UP001595699"/>
    </source>
</evidence>
<dbReference type="EMBL" id="JBHRZH010000030">
    <property type="protein sequence ID" value="MFC3764651.1"/>
    <property type="molecule type" value="Genomic_DNA"/>
</dbReference>
<gene>
    <name evidence="2" type="ORF">ACFOUW_27685</name>
</gene>
<accession>A0ABV7YH30</accession>
<organism evidence="2 3">
    <name type="scientific">Tenggerimyces flavus</name>
    <dbReference type="NCBI Taxonomy" id="1708749"/>
    <lineage>
        <taxon>Bacteria</taxon>
        <taxon>Bacillati</taxon>
        <taxon>Actinomycetota</taxon>
        <taxon>Actinomycetes</taxon>
        <taxon>Propionibacteriales</taxon>
        <taxon>Nocardioidaceae</taxon>
        <taxon>Tenggerimyces</taxon>
    </lineage>
</organism>
<evidence type="ECO:0000256" key="1">
    <source>
        <dbReference type="SAM" id="SignalP"/>
    </source>
</evidence>
<dbReference type="Proteomes" id="UP001595699">
    <property type="component" value="Unassembled WGS sequence"/>
</dbReference>
<evidence type="ECO:0000313" key="2">
    <source>
        <dbReference type="EMBL" id="MFC3764651.1"/>
    </source>
</evidence>
<comment type="caution">
    <text evidence="2">The sequence shown here is derived from an EMBL/GenBank/DDBJ whole genome shotgun (WGS) entry which is preliminary data.</text>
</comment>
<evidence type="ECO:0008006" key="4">
    <source>
        <dbReference type="Google" id="ProtNLM"/>
    </source>
</evidence>
<name>A0ABV7YH30_9ACTN</name>
<keyword evidence="3" id="KW-1185">Reference proteome</keyword>
<dbReference type="RefSeq" id="WP_205116368.1">
    <property type="nucleotide sequence ID" value="NZ_JAFBCM010000001.1"/>
</dbReference>
<proteinExistence type="predicted"/>
<feature type="chain" id="PRO_5045141142" description="Secreted protein" evidence="1">
    <location>
        <begin position="30"/>
        <end position="145"/>
    </location>
</feature>
<keyword evidence="1" id="KW-0732">Signal</keyword>
<sequence length="145" mass="14515">MSTHKRFAVAGASAALLGSALVAGVGVHADTQAGTAVTGCAIRFTANGPVIHANATHKCTGATSLAVATNGDLVITSAPRGAVVSVTAEEDETLSKKGILAGASGGVGRTVVRFYSAKTGVQIPATDKILQDPLANLWMTWVNAS</sequence>
<reference evidence="3" key="1">
    <citation type="journal article" date="2019" name="Int. J. Syst. Evol. Microbiol.">
        <title>The Global Catalogue of Microorganisms (GCM) 10K type strain sequencing project: providing services to taxonomists for standard genome sequencing and annotation.</title>
        <authorList>
            <consortium name="The Broad Institute Genomics Platform"/>
            <consortium name="The Broad Institute Genome Sequencing Center for Infectious Disease"/>
            <person name="Wu L."/>
            <person name="Ma J."/>
        </authorList>
    </citation>
    <scope>NUCLEOTIDE SEQUENCE [LARGE SCALE GENOMIC DNA]</scope>
    <source>
        <strain evidence="3">CGMCC 4.7241</strain>
    </source>
</reference>
<protein>
    <recommendedName>
        <fullName evidence="4">Secreted protein</fullName>
    </recommendedName>
</protein>